<dbReference type="SMART" id="SM00387">
    <property type="entry name" value="HATPase_c"/>
    <property type="match status" value="1"/>
</dbReference>
<evidence type="ECO:0000256" key="10">
    <source>
        <dbReference type="ARBA" id="ARBA00022989"/>
    </source>
</evidence>
<keyword evidence="11" id="KW-0902">Two-component regulatory system</keyword>
<evidence type="ECO:0000256" key="14">
    <source>
        <dbReference type="SAM" id="Phobius"/>
    </source>
</evidence>
<keyword evidence="12 14" id="KW-0472">Membrane</keyword>
<evidence type="ECO:0000256" key="7">
    <source>
        <dbReference type="ARBA" id="ARBA00022741"/>
    </source>
</evidence>
<organism evidence="16 17">
    <name type="scientific">Phocaeicola massiliensis B84634 = Timone 84634 = DSM 17679 = JCM 13223</name>
    <dbReference type="NCBI Taxonomy" id="1121098"/>
    <lineage>
        <taxon>Bacteria</taxon>
        <taxon>Pseudomonadati</taxon>
        <taxon>Bacteroidota</taxon>
        <taxon>Bacteroidia</taxon>
        <taxon>Bacteroidales</taxon>
        <taxon>Bacteroidaceae</taxon>
        <taxon>Phocaeicola</taxon>
    </lineage>
</organism>
<dbReference type="SUPFAM" id="SSF47384">
    <property type="entry name" value="Homodimeric domain of signal transducing histidine kinase"/>
    <property type="match status" value="1"/>
</dbReference>
<dbReference type="Proteomes" id="UP000017831">
    <property type="component" value="Unassembled WGS sequence"/>
</dbReference>
<comment type="subcellular location">
    <subcellularLocation>
        <location evidence="2">Membrane</location>
    </subcellularLocation>
</comment>
<dbReference type="GO" id="GO:0016020">
    <property type="term" value="C:membrane"/>
    <property type="evidence" value="ECO:0007669"/>
    <property type="project" value="UniProtKB-SubCell"/>
</dbReference>
<keyword evidence="17" id="KW-1185">Reference proteome</keyword>
<dbReference type="EMBL" id="AQHY01000022">
    <property type="protein sequence ID" value="EOA54973.1"/>
    <property type="molecule type" value="Genomic_DNA"/>
</dbReference>
<evidence type="ECO:0000256" key="13">
    <source>
        <dbReference type="SAM" id="Coils"/>
    </source>
</evidence>
<feature type="transmembrane region" description="Helical" evidence="14">
    <location>
        <begin position="362"/>
        <end position="386"/>
    </location>
</feature>
<dbReference type="GO" id="GO:0000155">
    <property type="term" value="F:phosphorelay sensor kinase activity"/>
    <property type="evidence" value="ECO:0007669"/>
    <property type="project" value="InterPro"/>
</dbReference>
<evidence type="ECO:0000256" key="9">
    <source>
        <dbReference type="ARBA" id="ARBA00022840"/>
    </source>
</evidence>
<dbReference type="FunFam" id="3.30.565.10:FF:000006">
    <property type="entry name" value="Sensor histidine kinase WalK"/>
    <property type="match status" value="1"/>
</dbReference>
<keyword evidence="10 14" id="KW-1133">Transmembrane helix</keyword>
<name>U6RIH0_9BACT</name>
<sequence>MIYRFLLLVMLITVGFPRPLKAEVTTDGTILIITSYNPETRSISDNLSAFMDEYKLRGGKRLITIESMNCKNLSEAHLWKERMASILEKYERTAAPSLIILLGQEAWASFISQNSEIAKKTPAMCGMVSANTVVLPEDSVDLVKWSPDSKDIFKDFPDYNIVSGYVYQYNVDKNIELMRRFYPNMKKVAFISDNTYGGLSMQAFVKKEMKKYPELELMLLDGRTSSFLEVSERIRHLSNDVCVLVGTWRIDCTENYVMGNTTYMLRDANPTLPVFTIASVGLGHWALGGYTPVYHKVGKEIAGATYNFLDGETGSETGVVPVPGNYVFDVKRMHQFGLDSINLPKGAELINKTPGFYEQYKYWVIGVVAAFMFLIACFLIAVYYIVRINHLKDNLEKSGEELLVAKEKAEEANRLKTAFLANMSHEIRTPLNAIVGFSNVLVGDDATSEEKAQYCDIIQKNSDLLLHLINDILDISRMESGRIKFVEEECDVVELCQTALSTAEYARRTQAIYQFQTPVSSLILKTDAQRLKQVLINLLSNAGKFTPSGFIRLAIKVNKEDNCLEFSVTDTGCGIPAGKSERIFERFEKLNEYSQGTGLGLSICKLIVENLGGKIWVDKNYKEGARFVFTHPLNEK</sequence>
<comment type="caution">
    <text evidence="16">The sequence shown here is derived from an EMBL/GenBank/DDBJ whole genome shotgun (WGS) entry which is preliminary data.</text>
</comment>
<dbReference type="InterPro" id="IPR004358">
    <property type="entry name" value="Sig_transdc_His_kin-like_C"/>
</dbReference>
<dbReference type="eggNOG" id="COG2205">
    <property type="taxonomic scope" value="Bacteria"/>
</dbReference>
<keyword evidence="6 14" id="KW-0812">Transmembrane</keyword>
<keyword evidence="8" id="KW-0418">Kinase</keyword>
<dbReference type="AlphaFoldDB" id="U6RIH0"/>
<dbReference type="HOGENOM" id="CLU_000445_38_1_10"/>
<keyword evidence="13" id="KW-0175">Coiled coil</keyword>
<dbReference type="STRING" id="1121098.HMPREF1534_01786"/>
<evidence type="ECO:0000256" key="4">
    <source>
        <dbReference type="ARBA" id="ARBA00022553"/>
    </source>
</evidence>
<feature type="coiled-coil region" evidence="13">
    <location>
        <begin position="388"/>
        <end position="415"/>
    </location>
</feature>
<comment type="catalytic activity">
    <reaction evidence="1">
        <text>ATP + protein L-histidine = ADP + protein N-phospho-L-histidine.</text>
        <dbReference type="EC" id="2.7.13.3"/>
    </reaction>
</comment>
<keyword evidence="7" id="KW-0547">Nucleotide-binding</keyword>
<dbReference type="Gene3D" id="1.10.287.130">
    <property type="match status" value="1"/>
</dbReference>
<dbReference type="InterPro" id="IPR036890">
    <property type="entry name" value="HATPase_C_sf"/>
</dbReference>
<evidence type="ECO:0000313" key="16">
    <source>
        <dbReference type="EMBL" id="EOA54973.1"/>
    </source>
</evidence>
<dbReference type="EC" id="2.7.13.3" evidence="3"/>
<evidence type="ECO:0000256" key="2">
    <source>
        <dbReference type="ARBA" id="ARBA00004370"/>
    </source>
</evidence>
<dbReference type="SMART" id="SM00388">
    <property type="entry name" value="HisKA"/>
    <property type="match status" value="1"/>
</dbReference>
<dbReference type="PANTHER" id="PTHR43711">
    <property type="entry name" value="TWO-COMPONENT HISTIDINE KINASE"/>
    <property type="match status" value="1"/>
</dbReference>
<evidence type="ECO:0000256" key="5">
    <source>
        <dbReference type="ARBA" id="ARBA00022679"/>
    </source>
</evidence>
<evidence type="ECO:0000256" key="8">
    <source>
        <dbReference type="ARBA" id="ARBA00022777"/>
    </source>
</evidence>
<dbReference type="PATRIC" id="fig|1121098.3.peg.1815"/>
<reference evidence="16 17" key="1">
    <citation type="submission" date="2013-04" db="EMBL/GenBank/DDBJ databases">
        <title>The Genome Sequence of Bacteroides massiliensis DSM 17679.</title>
        <authorList>
            <consortium name="The Broad Institute Genomics Platform"/>
            <person name="Earl A."/>
            <person name="Ward D."/>
            <person name="Feldgarden M."/>
            <person name="Gevers D."/>
            <person name="Martens E."/>
            <person name="Fenner L."/>
            <person name="Roux V."/>
            <person name="Mallet M.N."/>
            <person name="Raoult D."/>
            <person name="Walker B."/>
            <person name="Young S."/>
            <person name="Zeng Q."/>
            <person name="Gargeya S."/>
            <person name="Fitzgerald M."/>
            <person name="Haas B."/>
            <person name="Abouelleil A."/>
            <person name="Allen A.W."/>
            <person name="Alvarado L."/>
            <person name="Arachchi H.M."/>
            <person name="Berlin A.M."/>
            <person name="Chapman S.B."/>
            <person name="Gainer-Dewar J."/>
            <person name="Goldberg J."/>
            <person name="Griggs A."/>
            <person name="Gujja S."/>
            <person name="Hansen M."/>
            <person name="Howarth C."/>
            <person name="Imamovic A."/>
            <person name="Ireland A."/>
            <person name="Larimer J."/>
            <person name="McCowan C."/>
            <person name="Murphy C."/>
            <person name="Pearson M."/>
            <person name="Poon T.W."/>
            <person name="Priest M."/>
            <person name="Roberts A."/>
            <person name="Saif S."/>
            <person name="Shea T."/>
            <person name="Sisk P."/>
            <person name="Sykes S."/>
            <person name="Wortman J."/>
            <person name="Nusbaum C."/>
            <person name="Birren B."/>
        </authorList>
    </citation>
    <scope>NUCLEOTIDE SEQUENCE [LARGE SCALE GENOMIC DNA]</scope>
    <source>
        <strain evidence="17">B84634 / Timone 84634 / DSM 17679 / JCM 13223</strain>
    </source>
</reference>
<dbReference type="GO" id="GO:0005524">
    <property type="term" value="F:ATP binding"/>
    <property type="evidence" value="ECO:0007669"/>
    <property type="project" value="UniProtKB-KW"/>
</dbReference>
<evidence type="ECO:0000256" key="3">
    <source>
        <dbReference type="ARBA" id="ARBA00012438"/>
    </source>
</evidence>
<dbReference type="Pfam" id="PF00512">
    <property type="entry name" value="HisKA"/>
    <property type="match status" value="1"/>
</dbReference>
<dbReference type="PANTHER" id="PTHR43711:SF31">
    <property type="entry name" value="HISTIDINE KINASE"/>
    <property type="match status" value="1"/>
</dbReference>
<accession>U6RIH0</accession>
<dbReference type="InterPro" id="IPR036097">
    <property type="entry name" value="HisK_dim/P_sf"/>
</dbReference>
<keyword evidence="4" id="KW-0597">Phosphoprotein</keyword>
<protein>
    <recommendedName>
        <fullName evidence="3">histidine kinase</fullName>
        <ecNumber evidence="3">2.7.13.3</ecNumber>
    </recommendedName>
</protein>
<gene>
    <name evidence="16" type="ORF">HMPREF1534_01786</name>
</gene>
<dbReference type="FunFam" id="1.10.287.130:FF:000004">
    <property type="entry name" value="Ethylene receptor 1"/>
    <property type="match status" value="1"/>
</dbReference>
<dbReference type="PROSITE" id="PS50109">
    <property type="entry name" value="HIS_KIN"/>
    <property type="match status" value="1"/>
</dbReference>
<dbReference type="InterPro" id="IPR050736">
    <property type="entry name" value="Sensor_HK_Regulatory"/>
</dbReference>
<evidence type="ECO:0000313" key="17">
    <source>
        <dbReference type="Proteomes" id="UP000017831"/>
    </source>
</evidence>
<dbReference type="PRINTS" id="PR00344">
    <property type="entry name" value="BCTRLSENSOR"/>
</dbReference>
<dbReference type="SUPFAM" id="SSF55874">
    <property type="entry name" value="ATPase domain of HSP90 chaperone/DNA topoisomerase II/histidine kinase"/>
    <property type="match status" value="1"/>
</dbReference>
<keyword evidence="5" id="KW-0808">Transferase</keyword>
<proteinExistence type="predicted"/>
<evidence type="ECO:0000259" key="15">
    <source>
        <dbReference type="PROSITE" id="PS50109"/>
    </source>
</evidence>
<evidence type="ECO:0000256" key="12">
    <source>
        <dbReference type="ARBA" id="ARBA00023136"/>
    </source>
</evidence>
<dbReference type="Pfam" id="PF02518">
    <property type="entry name" value="HATPase_c"/>
    <property type="match status" value="1"/>
</dbReference>
<evidence type="ECO:0000256" key="1">
    <source>
        <dbReference type="ARBA" id="ARBA00000085"/>
    </source>
</evidence>
<keyword evidence="9" id="KW-0067">ATP-binding</keyword>
<feature type="domain" description="Histidine kinase" evidence="15">
    <location>
        <begin position="422"/>
        <end position="635"/>
    </location>
</feature>
<dbReference type="Gene3D" id="3.30.565.10">
    <property type="entry name" value="Histidine kinase-like ATPase, C-terminal domain"/>
    <property type="match status" value="1"/>
</dbReference>
<evidence type="ECO:0000256" key="11">
    <source>
        <dbReference type="ARBA" id="ARBA00023012"/>
    </source>
</evidence>
<dbReference type="CDD" id="cd00082">
    <property type="entry name" value="HisKA"/>
    <property type="match status" value="1"/>
</dbReference>
<dbReference type="InterPro" id="IPR003594">
    <property type="entry name" value="HATPase_dom"/>
</dbReference>
<evidence type="ECO:0000256" key="6">
    <source>
        <dbReference type="ARBA" id="ARBA00022692"/>
    </source>
</evidence>
<dbReference type="InterPro" id="IPR003661">
    <property type="entry name" value="HisK_dim/P_dom"/>
</dbReference>
<dbReference type="InterPro" id="IPR005467">
    <property type="entry name" value="His_kinase_dom"/>
</dbReference>